<sequence length="65" mass="7522">MRNMLKNMIQGMRQALQLMPSQRAYIVNDGGFAQDAIQLRADFQRVSQDMNKAINRGEQTNYRTS</sequence>
<name>A0A2T5IYQ4_9GAMM</name>
<evidence type="ECO:0000313" key="1">
    <source>
        <dbReference type="EMBL" id="PTQ89140.1"/>
    </source>
</evidence>
<dbReference type="Proteomes" id="UP000244223">
    <property type="component" value="Unassembled WGS sequence"/>
</dbReference>
<dbReference type="EMBL" id="QAON01000008">
    <property type="protein sequence ID" value="PTQ89140.1"/>
    <property type="molecule type" value="Genomic_DNA"/>
</dbReference>
<evidence type="ECO:0000313" key="2">
    <source>
        <dbReference type="Proteomes" id="UP000244223"/>
    </source>
</evidence>
<keyword evidence="2" id="KW-1185">Reference proteome</keyword>
<dbReference type="RefSeq" id="WP_107865785.1">
    <property type="nucleotide sequence ID" value="NZ_QAON01000008.1"/>
</dbReference>
<comment type="caution">
    <text evidence="1">The sequence shown here is derived from an EMBL/GenBank/DDBJ whole genome shotgun (WGS) entry which is preliminary data.</text>
</comment>
<gene>
    <name evidence="1" type="ORF">C8N29_10821</name>
</gene>
<organism evidence="1 2">
    <name type="scientific">Agitococcus lubricus</name>
    <dbReference type="NCBI Taxonomy" id="1077255"/>
    <lineage>
        <taxon>Bacteria</taxon>
        <taxon>Pseudomonadati</taxon>
        <taxon>Pseudomonadota</taxon>
        <taxon>Gammaproteobacteria</taxon>
        <taxon>Moraxellales</taxon>
        <taxon>Moraxellaceae</taxon>
        <taxon>Agitococcus</taxon>
    </lineage>
</organism>
<accession>A0A2T5IYQ4</accession>
<reference evidence="1 2" key="1">
    <citation type="submission" date="2018-04" db="EMBL/GenBank/DDBJ databases">
        <title>Genomic Encyclopedia of Archaeal and Bacterial Type Strains, Phase II (KMG-II): from individual species to whole genera.</title>
        <authorList>
            <person name="Goeker M."/>
        </authorList>
    </citation>
    <scope>NUCLEOTIDE SEQUENCE [LARGE SCALE GENOMIC DNA]</scope>
    <source>
        <strain evidence="1 2">DSM 5822</strain>
    </source>
</reference>
<proteinExistence type="predicted"/>
<protein>
    <submittedName>
        <fullName evidence="1">Uncharacterized protein</fullName>
    </submittedName>
</protein>
<dbReference type="AlphaFoldDB" id="A0A2T5IYQ4"/>